<sequence length="286" mass="33773">MLKVINPKNLTQFQCSILKALYQFQIISVGQEAPLAELSSDNNAISDELYELMRMELVRRKETFYGFRFYFLSRAGYDIVLQLIRSEPRYEPYFAESSYSFYYPLSSGRWERCLSLNEVYIEIQKAGATWRNRTHTQYSVVINRKKRFVHFDGSIHYKGFWSLLVVDSGDVAIHLQTKKFIEYAAVMRHLADKKYQLPQSIWIVFTEKPRDFNYSWGIMKELYVKCMGKIARDVKLVPIFLGDIQDKLNELRSFRQMDSFPLAVVDWETPFAKELLKLVKKPKLNS</sequence>
<accession>A0AA96LRB1</accession>
<keyword evidence="2" id="KW-1185">Reference proteome</keyword>
<protein>
    <recommendedName>
        <fullName evidence="3">Replication-relaxation</fullName>
    </recommendedName>
</protein>
<evidence type="ECO:0008006" key="3">
    <source>
        <dbReference type="Google" id="ProtNLM"/>
    </source>
</evidence>
<dbReference type="EMBL" id="CP130319">
    <property type="protein sequence ID" value="WNR45116.1"/>
    <property type="molecule type" value="Genomic_DNA"/>
</dbReference>
<reference evidence="1" key="1">
    <citation type="submission" date="2022-02" db="EMBL/GenBank/DDBJ databases">
        <title>Paenibacillus sp. MBLB1832 Whole Genome Shotgun Sequencing.</title>
        <authorList>
            <person name="Hwang C.Y."/>
            <person name="Cho E.-S."/>
            <person name="Seo M.-J."/>
        </authorList>
    </citation>
    <scope>NUCLEOTIDE SEQUENCE</scope>
    <source>
        <strain evidence="1">MBLB1832</strain>
    </source>
</reference>
<name>A0AA96LRB1_9BACL</name>
<dbReference type="Proteomes" id="UP001304650">
    <property type="component" value="Chromosome"/>
</dbReference>
<evidence type="ECO:0000313" key="1">
    <source>
        <dbReference type="EMBL" id="WNR45116.1"/>
    </source>
</evidence>
<evidence type="ECO:0000313" key="2">
    <source>
        <dbReference type="Proteomes" id="UP001304650"/>
    </source>
</evidence>
<organism evidence="1 2">
    <name type="scientific">Paenibacillus roseopurpureus</name>
    <dbReference type="NCBI Taxonomy" id="2918901"/>
    <lineage>
        <taxon>Bacteria</taxon>
        <taxon>Bacillati</taxon>
        <taxon>Bacillota</taxon>
        <taxon>Bacilli</taxon>
        <taxon>Bacillales</taxon>
        <taxon>Paenibacillaceae</taxon>
        <taxon>Paenibacillus</taxon>
    </lineage>
</organism>
<dbReference type="RefSeq" id="WP_314801595.1">
    <property type="nucleotide sequence ID" value="NZ_CP130319.1"/>
</dbReference>
<dbReference type="AlphaFoldDB" id="A0AA96LRB1"/>
<proteinExistence type="predicted"/>
<gene>
    <name evidence="1" type="ORF">MJB10_02905</name>
</gene>
<dbReference type="KEGG" id="proo:MJB10_02905"/>